<comment type="pathway">
    <text evidence="5">Nucleotide-sugar biosynthesis; GDP-L-fucose biosynthesis via de novo pathway; GDP-L-fucose from GDP-alpha-D-mannose: step 2/2.</text>
</comment>
<dbReference type="GO" id="GO:0050577">
    <property type="term" value="F:GDP-L-fucose synthase activity"/>
    <property type="evidence" value="ECO:0007669"/>
    <property type="project" value="UniProtKB-UniRule"/>
</dbReference>
<dbReference type="PANTHER" id="PTHR43238">
    <property type="entry name" value="GDP-L-FUCOSE SYNTHASE"/>
    <property type="match status" value="1"/>
</dbReference>
<dbReference type="SUPFAM" id="SSF51735">
    <property type="entry name" value="NAD(P)-binding Rossmann-fold domains"/>
    <property type="match status" value="1"/>
</dbReference>
<feature type="binding site" evidence="5">
    <location>
        <position position="273"/>
    </location>
    <ligand>
        <name>substrate</name>
    </ligand>
</feature>
<evidence type="ECO:0000256" key="4">
    <source>
        <dbReference type="ARBA" id="ARBA00023235"/>
    </source>
</evidence>
<sequence>MNKTDKIFVAGHTGLIGSAVARRLQNQGYDNLLLAGHAELELTDAVAVDRFFDEHSPDYVVLAAGRVGGIIENQTYPADFMNANLAIQLNVLKAAHRSGVQKLILFASSCMYPRECPQPMAETALLSGHPEPTSLAYAISKLAGMQMCLAYNKQYGEQRFIPVIPNSAFGPNDNFDPKSGHVLSSLIRRFHEAQQTGVESLTLWGSGTPRREFIHTNDIADACIALLTGDTTALELPLNLGTGRDFSIRELAETIAGVIGYSGTIEWDTSKPDGAPRKLLDSSRLRAFGWQPAVNFEEGVKDTYQWYLDNALSTETRS</sequence>
<evidence type="ECO:0000256" key="5">
    <source>
        <dbReference type="HAMAP-Rule" id="MF_00956"/>
    </source>
</evidence>
<comment type="caution">
    <text evidence="5">Lacks conserved residue(s) required for the propagation of feature annotation.</text>
</comment>
<protein>
    <recommendedName>
        <fullName evidence="5">GDP-L-fucose synthase</fullName>
        <ecNumber evidence="5">1.1.1.271</ecNumber>
    </recommendedName>
    <alternativeName>
        <fullName evidence="5">GDP-4-keto-6-deoxy-D-mannose-3,5-epimerase-4-reductase</fullName>
    </alternativeName>
</protein>
<feature type="binding site" evidence="5">
    <location>
        <position position="204"/>
    </location>
    <ligand>
        <name>substrate</name>
    </ligand>
</feature>
<feature type="active site" description="Proton donor/acceptor" evidence="5">
    <location>
        <position position="137"/>
    </location>
</feature>
<evidence type="ECO:0000259" key="6">
    <source>
        <dbReference type="Pfam" id="PF01370"/>
    </source>
</evidence>
<keyword evidence="4 5" id="KW-0413">Isomerase</keyword>
<evidence type="ECO:0000313" key="7">
    <source>
        <dbReference type="EMBL" id="PPK71557.1"/>
    </source>
</evidence>
<comment type="function">
    <text evidence="5">Catalyzes the two-step NADP-dependent conversion of GDP-4-dehydro-6-deoxy-D-mannose to GDP-fucose, involving an epimerase and a reductase reaction.</text>
</comment>
<keyword evidence="2 5" id="KW-0521">NADP</keyword>
<reference evidence="7 8" key="1">
    <citation type="submission" date="2018-02" db="EMBL/GenBank/DDBJ databases">
        <title>Subsurface microbial communities from deep shales in Ohio and West Virginia, USA.</title>
        <authorList>
            <person name="Wrighton K."/>
        </authorList>
    </citation>
    <scope>NUCLEOTIDE SEQUENCE [LARGE SCALE GENOMIC DNA]</scope>
    <source>
        <strain evidence="7 8">OWC-G53F</strain>
    </source>
</reference>
<dbReference type="UniPathway" id="UPA00128">
    <property type="reaction ID" value="UER00191"/>
</dbReference>
<keyword evidence="5" id="KW-0511">Multifunctional enzyme</keyword>
<keyword evidence="3 5" id="KW-0560">Oxidoreductase</keyword>
<feature type="binding site" evidence="5">
    <location>
        <position position="141"/>
    </location>
    <ligand>
        <name>NADP(+)</name>
        <dbReference type="ChEBI" id="CHEBI:58349"/>
    </ligand>
</feature>
<evidence type="ECO:0000256" key="3">
    <source>
        <dbReference type="ARBA" id="ARBA00023002"/>
    </source>
</evidence>
<feature type="domain" description="NAD-dependent epimerase/dehydratase" evidence="6">
    <location>
        <begin position="7"/>
        <end position="229"/>
    </location>
</feature>
<dbReference type="GO" id="GO:0016853">
    <property type="term" value="F:isomerase activity"/>
    <property type="evidence" value="ECO:0007669"/>
    <property type="project" value="UniProtKB-KW"/>
</dbReference>
<feature type="site" description="Important for catalytic activity" evidence="5">
    <location>
        <position position="110"/>
    </location>
</feature>
<dbReference type="PANTHER" id="PTHR43238:SF1">
    <property type="entry name" value="GDP-L-FUCOSE SYNTHASE"/>
    <property type="match status" value="1"/>
</dbReference>
<name>A0A2S6H2A5_9GAMM</name>
<dbReference type="EMBL" id="PTIY01000007">
    <property type="protein sequence ID" value="PPK71557.1"/>
    <property type="molecule type" value="Genomic_DNA"/>
</dbReference>
<dbReference type="CDD" id="cd05239">
    <property type="entry name" value="GDP_FS_SDR_e"/>
    <property type="match status" value="1"/>
</dbReference>
<dbReference type="AlphaFoldDB" id="A0A2S6H2A5"/>
<dbReference type="InterPro" id="IPR001509">
    <property type="entry name" value="Epimerase_deHydtase"/>
</dbReference>
<feature type="site" description="Important for catalytic activity" evidence="5">
    <location>
        <position position="108"/>
    </location>
</feature>
<dbReference type="InterPro" id="IPR028614">
    <property type="entry name" value="GDP_fucose/colitose_synth"/>
</dbReference>
<evidence type="ECO:0000256" key="2">
    <source>
        <dbReference type="ARBA" id="ARBA00022857"/>
    </source>
</evidence>
<dbReference type="RefSeq" id="WP_104423829.1">
    <property type="nucleotide sequence ID" value="NZ_PTIY01000007.1"/>
</dbReference>
<feature type="binding site" evidence="5">
    <location>
        <begin position="11"/>
        <end position="17"/>
    </location>
    <ligand>
        <name>NADP(+)</name>
        <dbReference type="ChEBI" id="CHEBI:58349"/>
    </ligand>
</feature>
<evidence type="ECO:0000313" key="8">
    <source>
        <dbReference type="Proteomes" id="UP000238071"/>
    </source>
</evidence>
<organism evidence="7 8">
    <name type="scientific">Methylobacter tundripaludum</name>
    <dbReference type="NCBI Taxonomy" id="173365"/>
    <lineage>
        <taxon>Bacteria</taxon>
        <taxon>Pseudomonadati</taxon>
        <taxon>Pseudomonadota</taxon>
        <taxon>Gammaproteobacteria</taxon>
        <taxon>Methylococcales</taxon>
        <taxon>Methylococcaceae</taxon>
        <taxon>Methylobacter</taxon>
    </lineage>
</organism>
<dbReference type="Gene3D" id="3.90.25.10">
    <property type="entry name" value="UDP-galactose 4-epimerase, domain 1"/>
    <property type="match status" value="1"/>
</dbReference>
<dbReference type="Proteomes" id="UP000238071">
    <property type="component" value="Unassembled WGS sequence"/>
</dbReference>
<dbReference type="InterPro" id="IPR036291">
    <property type="entry name" value="NAD(P)-bd_dom_sf"/>
</dbReference>
<comment type="catalytic activity">
    <reaction evidence="5">
        <text>GDP-beta-L-fucose + NADP(+) = GDP-4-dehydro-alpha-D-rhamnose + NADPH + H(+)</text>
        <dbReference type="Rhea" id="RHEA:18885"/>
        <dbReference type="ChEBI" id="CHEBI:15378"/>
        <dbReference type="ChEBI" id="CHEBI:57273"/>
        <dbReference type="ChEBI" id="CHEBI:57783"/>
        <dbReference type="ChEBI" id="CHEBI:57964"/>
        <dbReference type="ChEBI" id="CHEBI:58349"/>
        <dbReference type="EC" id="1.1.1.271"/>
    </reaction>
</comment>
<comment type="similarity">
    <text evidence="1 5">Belongs to the NAD(P)-dependent epimerase/dehydratase family. Fucose synthase subfamily.</text>
</comment>
<feature type="binding site" evidence="5">
    <location>
        <position position="181"/>
    </location>
    <ligand>
        <name>NADP(+)</name>
        <dbReference type="ChEBI" id="CHEBI:58349"/>
    </ligand>
</feature>
<dbReference type="HAMAP" id="MF_00956">
    <property type="entry name" value="GDP_fucose_synth"/>
    <property type="match status" value="1"/>
</dbReference>
<keyword evidence="8" id="KW-1185">Reference proteome</keyword>
<dbReference type="GO" id="GO:0070401">
    <property type="term" value="F:NADP+ binding"/>
    <property type="evidence" value="ECO:0007669"/>
    <property type="project" value="UniProtKB-UniRule"/>
</dbReference>
<dbReference type="OrthoDB" id="9811425at2"/>
<dbReference type="Gene3D" id="3.40.50.720">
    <property type="entry name" value="NAD(P)-binding Rossmann-like Domain"/>
    <property type="match status" value="1"/>
</dbReference>
<accession>A0A2S6H2A5</accession>
<evidence type="ECO:0000256" key="1">
    <source>
        <dbReference type="ARBA" id="ARBA00005959"/>
    </source>
</evidence>
<proteinExistence type="inferred from homology"/>
<dbReference type="GO" id="GO:0042351">
    <property type="term" value="P:'de novo' GDP-L-fucose biosynthetic process"/>
    <property type="evidence" value="ECO:0007669"/>
    <property type="project" value="UniProtKB-UniRule"/>
</dbReference>
<gene>
    <name evidence="5" type="primary">fcl</name>
    <name evidence="7" type="ORF">B0F88_10781</name>
</gene>
<comment type="caution">
    <text evidence="7">The sequence shown here is derived from an EMBL/GenBank/DDBJ whole genome shotgun (WGS) entry which is preliminary data.</text>
</comment>
<dbReference type="Pfam" id="PF01370">
    <property type="entry name" value="Epimerase"/>
    <property type="match status" value="1"/>
</dbReference>
<feature type="binding site" evidence="5">
    <location>
        <position position="211"/>
    </location>
    <ligand>
        <name>substrate</name>
    </ligand>
</feature>
<dbReference type="EC" id="1.1.1.271" evidence="5"/>
<feature type="binding site" evidence="5">
    <location>
        <position position="189"/>
    </location>
    <ligand>
        <name>substrate</name>
    </ligand>
</feature>